<dbReference type="CDD" id="cd16328">
    <property type="entry name" value="RseA_N"/>
    <property type="match status" value="1"/>
</dbReference>
<evidence type="ECO:0000259" key="1">
    <source>
        <dbReference type="Pfam" id="PF03872"/>
    </source>
</evidence>
<comment type="caution">
    <text evidence="2">The sequence shown here is derived from an EMBL/GenBank/DDBJ whole genome shotgun (WGS) entry which is preliminary data.</text>
</comment>
<evidence type="ECO:0000313" key="2">
    <source>
        <dbReference type="EMBL" id="HEC06910.1"/>
    </source>
</evidence>
<accession>A0A831RY99</accession>
<dbReference type="SUPFAM" id="SSF89069">
    <property type="entry name" value="N-terminal, cytoplasmic domain of anti-sigmaE factor RseA"/>
    <property type="match status" value="1"/>
</dbReference>
<dbReference type="InterPro" id="IPR036147">
    <property type="entry name" value="Anti-sigma_E_RseA_N_sf"/>
</dbReference>
<dbReference type="PANTHER" id="PTHR38104:SF1">
    <property type="entry name" value="ANTI-SIGMA-E FACTOR RSEA"/>
    <property type="match status" value="1"/>
</dbReference>
<gene>
    <name evidence="2" type="ORF">ENJ12_08670</name>
</gene>
<protein>
    <recommendedName>
        <fullName evidence="1">Anti sigma-E protein RseA N-terminal domain-containing protein</fullName>
    </recommendedName>
</protein>
<dbReference type="PANTHER" id="PTHR38104">
    <property type="match status" value="1"/>
</dbReference>
<organism evidence="2">
    <name type="scientific">Thiolapillus brandeum</name>
    <dbReference type="NCBI Taxonomy" id="1076588"/>
    <lineage>
        <taxon>Bacteria</taxon>
        <taxon>Pseudomonadati</taxon>
        <taxon>Pseudomonadota</taxon>
        <taxon>Gammaproteobacteria</taxon>
        <taxon>Chromatiales</taxon>
        <taxon>Sedimenticolaceae</taxon>
        <taxon>Thiolapillus</taxon>
    </lineage>
</organism>
<dbReference type="EMBL" id="DRLF01000301">
    <property type="protein sequence ID" value="HEC06910.1"/>
    <property type="molecule type" value="Genomic_DNA"/>
</dbReference>
<dbReference type="AlphaFoldDB" id="A0A831RY99"/>
<dbReference type="GO" id="GO:0016989">
    <property type="term" value="F:sigma factor antagonist activity"/>
    <property type="evidence" value="ECO:0007669"/>
    <property type="project" value="InterPro"/>
</dbReference>
<reference evidence="2" key="1">
    <citation type="journal article" date="2020" name="mSystems">
        <title>Genome- and Community-Level Interaction Insights into Carbon Utilization and Element Cycling Functions of Hydrothermarchaeota in Hydrothermal Sediment.</title>
        <authorList>
            <person name="Zhou Z."/>
            <person name="Liu Y."/>
            <person name="Xu W."/>
            <person name="Pan J."/>
            <person name="Luo Z.H."/>
            <person name="Li M."/>
        </authorList>
    </citation>
    <scope>NUCLEOTIDE SEQUENCE [LARGE SCALE GENOMIC DNA]</scope>
    <source>
        <strain evidence="2">HyVt-458</strain>
    </source>
</reference>
<dbReference type="Proteomes" id="UP000886339">
    <property type="component" value="Unassembled WGS sequence"/>
</dbReference>
<proteinExistence type="predicted"/>
<dbReference type="Gene3D" id="1.10.10.880">
    <property type="entry name" value="Anti sigma-E protein RseA, N-terminal domain"/>
    <property type="match status" value="1"/>
</dbReference>
<sequence length="199" mass="21617">MSENGNKKEDDFLSAVIDNELSEMEMLSVSHRVSGDQELRETLIRYQLISDSIRGEDINLSSMDLVSSVSRHLESEPTVLAPLKSRRHLPKWVQPAAGAALAASVAAVGILLGPQFINGSQHQTPASSGLQVVAQPVGKVAPAPALVAKQENHWKTIEDKTRTRLTDYLEQHSQYASAPGGVQGVMPYTSFVSYGKPQK</sequence>
<name>A0A831RY99_9GAMM</name>
<dbReference type="InterPro" id="IPR052383">
    <property type="entry name" value="Anti-sigma-E_RseA-like"/>
</dbReference>
<dbReference type="InterPro" id="IPR005572">
    <property type="entry name" value="Anti-sigma_E_RseA_N"/>
</dbReference>
<dbReference type="Pfam" id="PF03872">
    <property type="entry name" value="RseA_N"/>
    <property type="match status" value="1"/>
</dbReference>
<feature type="domain" description="Anti sigma-E protein RseA N-terminal" evidence="1">
    <location>
        <begin position="11"/>
        <end position="90"/>
    </location>
</feature>